<dbReference type="FunFam" id="3.60.21.10:FF:000026">
    <property type="entry name" value="Serine/threonine-protein phosphatase"/>
    <property type="match status" value="1"/>
</dbReference>
<dbReference type="PRINTS" id="PR00114">
    <property type="entry name" value="STPHPHTASE"/>
</dbReference>
<dbReference type="PANTHER" id="PTHR11668:SF504">
    <property type="entry name" value="SERINE_THREONINE-PROTEIN PHOSPHATASE PP1 ISOZYME 6"/>
    <property type="match status" value="1"/>
</dbReference>
<dbReference type="InterPro" id="IPR050341">
    <property type="entry name" value="PP1_catalytic_subunit"/>
</dbReference>
<dbReference type="PANTHER" id="PTHR11668">
    <property type="entry name" value="SERINE/THREONINE PROTEIN PHOSPHATASE"/>
    <property type="match status" value="1"/>
</dbReference>
<reference evidence="9 10" key="1">
    <citation type="submission" date="2016-05" db="EMBL/GenBank/DDBJ databases">
        <title>Nuclear genome of Blastocystis sp. subtype 1 NandII.</title>
        <authorList>
            <person name="Gentekaki E."/>
            <person name="Curtis B."/>
            <person name="Stairs C."/>
            <person name="Eme L."/>
            <person name="Herman E."/>
            <person name="Klimes V."/>
            <person name="Arias M.C."/>
            <person name="Elias M."/>
            <person name="Hilliou F."/>
            <person name="Klute M."/>
            <person name="Malik S.-B."/>
            <person name="Pightling A."/>
            <person name="Rachubinski R."/>
            <person name="Salas D."/>
            <person name="Schlacht A."/>
            <person name="Suga H."/>
            <person name="Archibald J."/>
            <person name="Ball S.G."/>
            <person name="Clark G."/>
            <person name="Dacks J."/>
            <person name="Van Der Giezen M."/>
            <person name="Tsaousis A."/>
            <person name="Roger A."/>
        </authorList>
    </citation>
    <scope>NUCLEOTIDE SEQUENCE [LARGE SCALE GENOMIC DNA]</scope>
    <source>
        <strain evidence="10">ATCC 50177 / NandII</strain>
    </source>
</reference>
<protein>
    <recommendedName>
        <fullName evidence="7">Serine/threonine-protein phosphatase</fullName>
        <ecNumber evidence="7">3.1.3.16</ecNumber>
    </recommendedName>
</protein>
<name>A0A196SGM4_BLAHN</name>
<comment type="catalytic activity">
    <reaction evidence="5">
        <text>O-phospho-L-seryl-[protein] + H2O = L-seryl-[protein] + phosphate</text>
        <dbReference type="Rhea" id="RHEA:20629"/>
        <dbReference type="Rhea" id="RHEA-COMP:9863"/>
        <dbReference type="Rhea" id="RHEA-COMP:11604"/>
        <dbReference type="ChEBI" id="CHEBI:15377"/>
        <dbReference type="ChEBI" id="CHEBI:29999"/>
        <dbReference type="ChEBI" id="CHEBI:43474"/>
        <dbReference type="ChEBI" id="CHEBI:83421"/>
        <dbReference type="EC" id="3.1.3.16"/>
    </reaction>
</comment>
<dbReference type="EMBL" id="LXWW01000174">
    <property type="protein sequence ID" value="OAO15109.1"/>
    <property type="molecule type" value="Genomic_DNA"/>
</dbReference>
<dbReference type="PROSITE" id="PS00125">
    <property type="entry name" value="SER_THR_PHOSPHATASE"/>
    <property type="match status" value="1"/>
</dbReference>
<dbReference type="Pfam" id="PF16891">
    <property type="entry name" value="STPPase_N"/>
    <property type="match status" value="1"/>
</dbReference>
<dbReference type="InterPro" id="IPR031675">
    <property type="entry name" value="STPPase_N"/>
</dbReference>
<evidence type="ECO:0000313" key="10">
    <source>
        <dbReference type="Proteomes" id="UP000078348"/>
    </source>
</evidence>
<gene>
    <name evidence="9" type="ORF">AV274_3199</name>
</gene>
<dbReference type="InterPro" id="IPR029052">
    <property type="entry name" value="Metallo-depent_PP-like"/>
</dbReference>
<evidence type="ECO:0000259" key="8">
    <source>
        <dbReference type="PROSITE" id="PS00125"/>
    </source>
</evidence>
<evidence type="ECO:0000256" key="5">
    <source>
        <dbReference type="ARBA" id="ARBA00047761"/>
    </source>
</evidence>
<dbReference type="Proteomes" id="UP000078348">
    <property type="component" value="Unassembled WGS sequence"/>
</dbReference>
<dbReference type="AlphaFoldDB" id="A0A196SGM4"/>
<dbReference type="SMART" id="SM00156">
    <property type="entry name" value="PP2Ac"/>
    <property type="match status" value="1"/>
</dbReference>
<dbReference type="InterPro" id="IPR006186">
    <property type="entry name" value="Ser/Thr-sp_prot-phosphatase"/>
</dbReference>
<keyword evidence="3" id="KW-0904">Protein phosphatase</keyword>
<comment type="catalytic activity">
    <reaction evidence="6 7">
        <text>O-phospho-L-threonyl-[protein] + H2O = L-threonyl-[protein] + phosphate</text>
        <dbReference type="Rhea" id="RHEA:47004"/>
        <dbReference type="Rhea" id="RHEA-COMP:11060"/>
        <dbReference type="Rhea" id="RHEA-COMP:11605"/>
        <dbReference type="ChEBI" id="CHEBI:15377"/>
        <dbReference type="ChEBI" id="CHEBI:30013"/>
        <dbReference type="ChEBI" id="CHEBI:43474"/>
        <dbReference type="ChEBI" id="CHEBI:61977"/>
        <dbReference type="EC" id="3.1.3.16"/>
    </reaction>
</comment>
<evidence type="ECO:0000256" key="2">
    <source>
        <dbReference type="ARBA" id="ARBA00022801"/>
    </source>
</evidence>
<keyword evidence="4" id="KW-0464">Manganese</keyword>
<organism evidence="9 10">
    <name type="scientific">Blastocystis sp. subtype 1 (strain ATCC 50177 / NandII)</name>
    <dbReference type="NCBI Taxonomy" id="478820"/>
    <lineage>
        <taxon>Eukaryota</taxon>
        <taxon>Sar</taxon>
        <taxon>Stramenopiles</taxon>
        <taxon>Bigyra</taxon>
        <taxon>Opalozoa</taxon>
        <taxon>Opalinata</taxon>
        <taxon>Blastocystidae</taxon>
        <taxon>Blastocystis</taxon>
    </lineage>
</organism>
<keyword evidence="1" id="KW-0479">Metal-binding</keyword>
<dbReference type="STRING" id="478820.A0A196SGM4"/>
<proteinExistence type="inferred from homology"/>
<dbReference type="GO" id="GO:0005737">
    <property type="term" value="C:cytoplasm"/>
    <property type="evidence" value="ECO:0007669"/>
    <property type="project" value="TreeGrafter"/>
</dbReference>
<evidence type="ECO:0000256" key="3">
    <source>
        <dbReference type="ARBA" id="ARBA00022912"/>
    </source>
</evidence>
<dbReference type="GO" id="GO:0004722">
    <property type="term" value="F:protein serine/threonine phosphatase activity"/>
    <property type="evidence" value="ECO:0007669"/>
    <property type="project" value="UniProtKB-EC"/>
</dbReference>
<evidence type="ECO:0000256" key="6">
    <source>
        <dbReference type="ARBA" id="ARBA00048336"/>
    </source>
</evidence>
<dbReference type="Gene3D" id="3.60.21.10">
    <property type="match status" value="1"/>
</dbReference>
<evidence type="ECO:0000256" key="7">
    <source>
        <dbReference type="RuleBase" id="RU004273"/>
    </source>
</evidence>
<evidence type="ECO:0000313" key="9">
    <source>
        <dbReference type="EMBL" id="OAO15109.1"/>
    </source>
</evidence>
<keyword evidence="2 7" id="KW-0378">Hydrolase</keyword>
<evidence type="ECO:0000256" key="4">
    <source>
        <dbReference type="ARBA" id="ARBA00023211"/>
    </source>
</evidence>
<dbReference type="Pfam" id="PF00149">
    <property type="entry name" value="Metallophos"/>
    <property type="match status" value="1"/>
</dbReference>
<dbReference type="GO" id="GO:0046872">
    <property type="term" value="F:metal ion binding"/>
    <property type="evidence" value="ECO:0007669"/>
    <property type="project" value="UniProtKB-KW"/>
</dbReference>
<comment type="similarity">
    <text evidence="7">Belongs to the PPP phosphatase family.</text>
</comment>
<dbReference type="SUPFAM" id="SSF56300">
    <property type="entry name" value="Metallo-dependent phosphatases"/>
    <property type="match status" value="1"/>
</dbReference>
<feature type="domain" description="Serine/threonine specific protein phosphatases" evidence="8">
    <location>
        <begin position="120"/>
        <end position="125"/>
    </location>
</feature>
<comment type="caution">
    <text evidence="9">The sequence shown here is derived from an EMBL/GenBank/DDBJ whole genome shotgun (WGS) entry which is preliminary data.</text>
</comment>
<keyword evidence="10" id="KW-1185">Reference proteome</keyword>
<accession>A0A196SGM4</accession>
<dbReference type="GO" id="GO:0005634">
    <property type="term" value="C:nucleus"/>
    <property type="evidence" value="ECO:0007669"/>
    <property type="project" value="TreeGrafter"/>
</dbReference>
<sequence length="327" mass="37324">MKQAVLDVDGIIDALLKVQYMEPNTEVDLPEEQIMLLIEAAQQIFATQPVLLDLQTPIKICGDVHGQFFDLLRLFTMNGFPPECDYLFLGDYVDRGKNSIEVLCLLFAYKVKYPDRIFLLRGNHESDAMNQLYGFCDECVRRYSPLLYLRFEECFKYLPLSALVGRRILCMHGGLSPEITSLDDIASIERPCEIPDEGLVCDLLWADPKRDQEESWCPNERGISYTFNEDVVADFLDKFNLDLICRAHQVVENGYEFFADVQLITLCSAPNYAGELDNAGAVMIVDSDLACSIAVLRPRETERKYLVGDAFFEDDSDPDFMDEDEYS</sequence>
<dbReference type="OrthoDB" id="1930084at2759"/>
<dbReference type="InterPro" id="IPR004843">
    <property type="entry name" value="Calcineurin-like_PHP"/>
</dbReference>
<evidence type="ECO:0000256" key="1">
    <source>
        <dbReference type="ARBA" id="ARBA00022723"/>
    </source>
</evidence>
<dbReference type="EC" id="3.1.3.16" evidence="7"/>